<name>A0A6J7WZW0_9CAUD</name>
<reference evidence="1" key="1">
    <citation type="submission" date="2020-05" db="EMBL/GenBank/DDBJ databases">
        <authorList>
            <person name="Chiriac C."/>
            <person name="Salcher M."/>
            <person name="Ghai R."/>
            <person name="Kavagutti S V."/>
        </authorList>
    </citation>
    <scope>NUCLEOTIDE SEQUENCE</scope>
</reference>
<evidence type="ECO:0000313" key="1">
    <source>
        <dbReference type="EMBL" id="CAB5223347.1"/>
    </source>
</evidence>
<organism evidence="1">
    <name type="scientific">uncultured Caudovirales phage</name>
    <dbReference type="NCBI Taxonomy" id="2100421"/>
    <lineage>
        <taxon>Viruses</taxon>
        <taxon>Duplodnaviria</taxon>
        <taxon>Heunggongvirae</taxon>
        <taxon>Uroviricota</taxon>
        <taxon>Caudoviricetes</taxon>
        <taxon>Peduoviridae</taxon>
        <taxon>Maltschvirus</taxon>
        <taxon>Maltschvirus maltsch</taxon>
    </lineage>
</organism>
<dbReference type="EMBL" id="LR798320">
    <property type="protein sequence ID" value="CAB5223347.1"/>
    <property type="molecule type" value="Genomic_DNA"/>
</dbReference>
<proteinExistence type="predicted"/>
<gene>
    <name evidence="1" type="ORF">UFOVP384_34</name>
</gene>
<sequence length="73" mass="8550">MTPKEKAIELIDKFQELNRSKISDYSRIEFPTAKQCALISVDELLESHWNDRECGIGSKVQFYRMVKSEINKL</sequence>
<protein>
    <submittedName>
        <fullName evidence="1">Uncharacterized protein</fullName>
    </submittedName>
</protein>
<accession>A0A6J7WZW0</accession>